<accession>A0A2C6K6D7</accession>
<feature type="compositionally biased region" description="Basic and acidic residues" evidence="5">
    <location>
        <begin position="57"/>
        <end position="72"/>
    </location>
</feature>
<feature type="region of interest" description="Disordered" evidence="5">
    <location>
        <begin position="84"/>
        <end position="117"/>
    </location>
</feature>
<dbReference type="GeneID" id="94432292"/>
<comment type="subcellular location">
    <subcellularLocation>
        <location evidence="1">Membrane</location>
        <topology evidence="1">Multi-pass membrane protein</topology>
    </subcellularLocation>
</comment>
<evidence type="ECO:0000256" key="6">
    <source>
        <dbReference type="SAM" id="Phobius"/>
    </source>
</evidence>
<keyword evidence="4 6" id="KW-0472">Membrane</keyword>
<evidence type="ECO:0000256" key="5">
    <source>
        <dbReference type="SAM" id="MobiDB-lite"/>
    </source>
</evidence>
<proteinExistence type="predicted"/>
<dbReference type="AlphaFoldDB" id="A0A2C6K6D7"/>
<gene>
    <name evidence="7" type="ORF">CSUI_008962</name>
</gene>
<dbReference type="GO" id="GO:0016020">
    <property type="term" value="C:membrane"/>
    <property type="evidence" value="ECO:0007669"/>
    <property type="project" value="UniProtKB-SubCell"/>
</dbReference>
<name>A0A2C6K6D7_9APIC</name>
<feature type="region of interest" description="Disordered" evidence="5">
    <location>
        <begin position="57"/>
        <end position="76"/>
    </location>
</feature>
<dbReference type="GO" id="GO:0072659">
    <property type="term" value="P:protein localization to plasma membrane"/>
    <property type="evidence" value="ECO:0007669"/>
    <property type="project" value="TreeGrafter"/>
</dbReference>
<feature type="transmembrane region" description="Helical" evidence="6">
    <location>
        <begin position="33"/>
        <end position="49"/>
    </location>
</feature>
<dbReference type="Pfam" id="PF06423">
    <property type="entry name" value="GWT1"/>
    <property type="match status" value="2"/>
</dbReference>
<dbReference type="VEuPathDB" id="ToxoDB:CSUI_008962"/>
<keyword evidence="8" id="KW-1185">Reference proteome</keyword>
<evidence type="ECO:0000313" key="8">
    <source>
        <dbReference type="Proteomes" id="UP000221165"/>
    </source>
</evidence>
<feature type="transmembrane region" description="Helical" evidence="6">
    <location>
        <begin position="188"/>
        <end position="208"/>
    </location>
</feature>
<evidence type="ECO:0000256" key="4">
    <source>
        <dbReference type="ARBA" id="ARBA00023136"/>
    </source>
</evidence>
<sequence>MLTIATCIAILGVDFFIFPRSLAKTCIFGLSLMDLGVGCFVFGSGLVSPEARRFQRTLKDTSRRREGKRNSSVEKGSVLSRRKDVLNPATRAQSEEDDMQRDNAVEQKRREGEDDQEAIFVEKRNRDDCCFFRHPDDTTRPRTFDLVWLWNLLWSFLFCNTRRKTREPNERGTKRDSTRRGENVFWRAARRSGVLGILGFFRFLLLLLCDYHTPETEYGLHWNFYLTLMVVFLAAEGFHSATKRSLLGPSSYVLWGLGVAVGRCVLRTLLTFLSLIEMHLQYLGQRILLRLFPTFCQLCVTGNPLFGEVSQGYTVNASR</sequence>
<evidence type="ECO:0000256" key="1">
    <source>
        <dbReference type="ARBA" id="ARBA00004141"/>
    </source>
</evidence>
<evidence type="ECO:0000256" key="2">
    <source>
        <dbReference type="ARBA" id="ARBA00022692"/>
    </source>
</evidence>
<keyword evidence="3 6" id="KW-1133">Transmembrane helix</keyword>
<organism evidence="7 8">
    <name type="scientific">Cystoisospora suis</name>
    <dbReference type="NCBI Taxonomy" id="483139"/>
    <lineage>
        <taxon>Eukaryota</taxon>
        <taxon>Sar</taxon>
        <taxon>Alveolata</taxon>
        <taxon>Apicomplexa</taxon>
        <taxon>Conoidasida</taxon>
        <taxon>Coccidia</taxon>
        <taxon>Eucoccidiorida</taxon>
        <taxon>Eimeriorina</taxon>
        <taxon>Sarcocystidae</taxon>
        <taxon>Cystoisospora</taxon>
    </lineage>
</organism>
<protein>
    <submittedName>
        <fullName evidence="7">Gpi-anchored wall transfer protein gwt1</fullName>
    </submittedName>
</protein>
<feature type="compositionally biased region" description="Basic and acidic residues" evidence="5">
    <location>
        <begin position="100"/>
        <end position="112"/>
    </location>
</feature>
<keyword evidence="2 6" id="KW-0812">Transmembrane</keyword>
<dbReference type="GO" id="GO:0006506">
    <property type="term" value="P:GPI anchor biosynthetic process"/>
    <property type="evidence" value="ECO:0007669"/>
    <property type="project" value="InterPro"/>
</dbReference>
<feature type="transmembrane region" description="Helical" evidence="6">
    <location>
        <begin position="252"/>
        <end position="276"/>
    </location>
</feature>
<dbReference type="GO" id="GO:0005783">
    <property type="term" value="C:endoplasmic reticulum"/>
    <property type="evidence" value="ECO:0007669"/>
    <property type="project" value="TreeGrafter"/>
</dbReference>
<dbReference type="GO" id="GO:0032216">
    <property type="term" value="F:glucosaminyl-phosphatidylinositol O-acyltransferase activity"/>
    <property type="evidence" value="ECO:0007669"/>
    <property type="project" value="TreeGrafter"/>
</dbReference>
<dbReference type="PANTHER" id="PTHR20661:SF0">
    <property type="entry name" value="PHOSPHATIDYLINOSITOL-GLYCAN BIOSYNTHESIS CLASS W PROTEIN"/>
    <property type="match status" value="1"/>
</dbReference>
<feature type="transmembrane region" description="Helical" evidence="6">
    <location>
        <begin position="220"/>
        <end position="240"/>
    </location>
</feature>
<dbReference type="Proteomes" id="UP000221165">
    <property type="component" value="Unassembled WGS sequence"/>
</dbReference>
<dbReference type="PANTHER" id="PTHR20661">
    <property type="entry name" value="PHOSPHATIDYLINOSITOL-GLYCAN BIOSYNTHESIS CLASS W PROTEIN"/>
    <property type="match status" value="1"/>
</dbReference>
<reference evidence="7 8" key="1">
    <citation type="journal article" date="2017" name="Int. J. Parasitol.">
        <title>The genome of the protozoan parasite Cystoisospora suis and a reverse vaccinology approach to identify vaccine candidates.</title>
        <authorList>
            <person name="Palmieri N."/>
            <person name="Shrestha A."/>
            <person name="Ruttkowski B."/>
            <person name="Beck T."/>
            <person name="Vogl C."/>
            <person name="Tomley F."/>
            <person name="Blake D.P."/>
            <person name="Joachim A."/>
        </authorList>
    </citation>
    <scope>NUCLEOTIDE SEQUENCE [LARGE SCALE GENOMIC DNA]</scope>
    <source>
        <strain evidence="7 8">Wien I</strain>
    </source>
</reference>
<dbReference type="EMBL" id="MIGC01005164">
    <property type="protein sequence ID" value="PHJ17220.1"/>
    <property type="molecule type" value="Genomic_DNA"/>
</dbReference>
<dbReference type="RefSeq" id="XP_067918945.1">
    <property type="nucleotide sequence ID" value="XM_068069081.1"/>
</dbReference>
<evidence type="ECO:0000313" key="7">
    <source>
        <dbReference type="EMBL" id="PHJ17220.1"/>
    </source>
</evidence>
<dbReference type="InterPro" id="IPR009447">
    <property type="entry name" value="PIGW/GWT1"/>
</dbReference>
<comment type="caution">
    <text evidence="7">The sequence shown here is derived from an EMBL/GenBank/DDBJ whole genome shotgun (WGS) entry which is preliminary data.</text>
</comment>
<dbReference type="OrthoDB" id="15270at2759"/>
<evidence type="ECO:0000256" key="3">
    <source>
        <dbReference type="ARBA" id="ARBA00022989"/>
    </source>
</evidence>